<reference evidence="1" key="1">
    <citation type="submission" date="2014-11" db="EMBL/GenBank/DDBJ databases">
        <authorList>
            <person name="Amaro Gonzalez C."/>
        </authorList>
    </citation>
    <scope>NUCLEOTIDE SEQUENCE</scope>
</reference>
<reference evidence="1" key="2">
    <citation type="journal article" date="2015" name="Fish Shellfish Immunol.">
        <title>Early steps in the European eel (Anguilla anguilla)-Vibrio vulnificus interaction in the gills: Role of the RtxA13 toxin.</title>
        <authorList>
            <person name="Callol A."/>
            <person name="Pajuelo D."/>
            <person name="Ebbesson L."/>
            <person name="Teles M."/>
            <person name="MacKenzie S."/>
            <person name="Amaro C."/>
        </authorList>
    </citation>
    <scope>NUCLEOTIDE SEQUENCE</scope>
</reference>
<dbReference type="EMBL" id="GBXM01076296">
    <property type="protein sequence ID" value="JAH32281.1"/>
    <property type="molecule type" value="Transcribed_RNA"/>
</dbReference>
<accession>A0A0E9RT21</accession>
<proteinExistence type="predicted"/>
<evidence type="ECO:0000313" key="1">
    <source>
        <dbReference type="EMBL" id="JAH32281.1"/>
    </source>
</evidence>
<protein>
    <submittedName>
        <fullName evidence="1">Uncharacterized protein</fullName>
    </submittedName>
</protein>
<organism evidence="1">
    <name type="scientific">Anguilla anguilla</name>
    <name type="common">European freshwater eel</name>
    <name type="synonym">Muraena anguilla</name>
    <dbReference type="NCBI Taxonomy" id="7936"/>
    <lineage>
        <taxon>Eukaryota</taxon>
        <taxon>Metazoa</taxon>
        <taxon>Chordata</taxon>
        <taxon>Craniata</taxon>
        <taxon>Vertebrata</taxon>
        <taxon>Euteleostomi</taxon>
        <taxon>Actinopterygii</taxon>
        <taxon>Neopterygii</taxon>
        <taxon>Teleostei</taxon>
        <taxon>Anguilliformes</taxon>
        <taxon>Anguillidae</taxon>
        <taxon>Anguilla</taxon>
    </lineage>
</organism>
<dbReference type="AlphaFoldDB" id="A0A0E9RT21"/>
<name>A0A0E9RT21_ANGAN</name>
<sequence length="30" mass="3599">MCVLLHLMLFYCPKAFLKAWYGIAFHTIHM</sequence>